<evidence type="ECO:0000313" key="1">
    <source>
        <dbReference type="EMBL" id="GAA2471373.1"/>
    </source>
</evidence>
<sequence length="60" mass="6667">MSTVVLIDLWPSRRETSWIGMTATSAVEAKKCRNEWGSYFGLPSASTSPAATHAFLKWYA</sequence>
<dbReference type="Proteomes" id="UP001501721">
    <property type="component" value="Unassembled WGS sequence"/>
</dbReference>
<comment type="caution">
    <text evidence="1">The sequence shown here is derived from an EMBL/GenBank/DDBJ whole genome shotgun (WGS) entry which is preliminary data.</text>
</comment>
<accession>A0ABN3KTH7</accession>
<organism evidence="1 2">
    <name type="scientific">Streptomyces graminearus</name>
    <dbReference type="NCBI Taxonomy" id="284030"/>
    <lineage>
        <taxon>Bacteria</taxon>
        <taxon>Bacillati</taxon>
        <taxon>Actinomycetota</taxon>
        <taxon>Actinomycetes</taxon>
        <taxon>Kitasatosporales</taxon>
        <taxon>Streptomycetaceae</taxon>
        <taxon>Streptomyces</taxon>
    </lineage>
</organism>
<name>A0ABN3KTH7_9ACTN</name>
<keyword evidence="2" id="KW-1185">Reference proteome</keyword>
<protein>
    <submittedName>
        <fullName evidence="1">Uncharacterized protein</fullName>
    </submittedName>
</protein>
<gene>
    <name evidence="1" type="ORF">GCM10010422_12180</name>
</gene>
<proteinExistence type="predicted"/>
<dbReference type="EMBL" id="BAAATL010000005">
    <property type="protein sequence ID" value="GAA2471373.1"/>
    <property type="molecule type" value="Genomic_DNA"/>
</dbReference>
<reference evidence="1 2" key="1">
    <citation type="journal article" date="2019" name="Int. J. Syst. Evol. Microbiol.">
        <title>The Global Catalogue of Microorganisms (GCM) 10K type strain sequencing project: providing services to taxonomists for standard genome sequencing and annotation.</title>
        <authorList>
            <consortium name="The Broad Institute Genomics Platform"/>
            <consortium name="The Broad Institute Genome Sequencing Center for Infectious Disease"/>
            <person name="Wu L."/>
            <person name="Ma J."/>
        </authorList>
    </citation>
    <scope>NUCLEOTIDE SEQUENCE [LARGE SCALE GENOMIC DNA]</scope>
    <source>
        <strain evidence="1 2">JCM 6923</strain>
    </source>
</reference>
<evidence type="ECO:0000313" key="2">
    <source>
        <dbReference type="Proteomes" id="UP001501721"/>
    </source>
</evidence>